<evidence type="ECO:0000313" key="3">
    <source>
        <dbReference type="EMBL" id="ODV92659.1"/>
    </source>
</evidence>
<evidence type="ECO:0000313" key="4">
    <source>
        <dbReference type="Proteomes" id="UP000095023"/>
    </source>
</evidence>
<sequence length="83" mass="10103">MQEAAKLYRNILRYGKKFQDYNFRSYIVRRTRDGFREHQHETDSGKIQALMEDGYKQLEVVKRQSVISEMYKVPEHLVVEQRH</sequence>
<dbReference type="PANTHER" id="PTHR13166">
    <property type="entry name" value="PROTEIN C6ORF149"/>
    <property type="match status" value="1"/>
</dbReference>
<dbReference type="GO" id="GO:0016226">
    <property type="term" value="P:iron-sulfur cluster assembly"/>
    <property type="evidence" value="ECO:0007669"/>
    <property type="project" value="InterPro"/>
</dbReference>
<dbReference type="Pfam" id="PF05347">
    <property type="entry name" value="Complex1_LYR"/>
    <property type="match status" value="1"/>
</dbReference>
<dbReference type="GO" id="GO:0005739">
    <property type="term" value="C:mitochondrion"/>
    <property type="evidence" value="ECO:0007669"/>
    <property type="project" value="TreeGrafter"/>
</dbReference>
<protein>
    <recommendedName>
        <fullName evidence="2">Complex 1 LYR protein domain-containing protein</fullName>
    </recommendedName>
</protein>
<reference evidence="4" key="1">
    <citation type="submission" date="2016-02" db="EMBL/GenBank/DDBJ databases">
        <title>Comparative genomics of biotechnologically important yeasts.</title>
        <authorList>
            <consortium name="DOE Joint Genome Institute"/>
            <person name="Riley R."/>
            <person name="Haridas S."/>
            <person name="Wolfe K.H."/>
            <person name="Lopes M.R."/>
            <person name="Hittinger C.T."/>
            <person name="Goker M."/>
            <person name="Salamov A."/>
            <person name="Wisecaver J."/>
            <person name="Long T.M."/>
            <person name="Aerts A.L."/>
            <person name="Barry K."/>
            <person name="Choi C."/>
            <person name="Clum A."/>
            <person name="Coughlan A.Y."/>
            <person name="Deshpande S."/>
            <person name="Douglass A.P."/>
            <person name="Hanson S.J."/>
            <person name="Klenk H.-P."/>
            <person name="Labutti K."/>
            <person name="Lapidus A."/>
            <person name="Lindquist E."/>
            <person name="Lipzen A."/>
            <person name="Meier-Kolthoff J.P."/>
            <person name="Ohm R.A."/>
            <person name="Otillar R.P."/>
            <person name="Pangilinan J."/>
            <person name="Peng Y."/>
            <person name="Rokas A."/>
            <person name="Rosa C.A."/>
            <person name="Scheuner C."/>
            <person name="Sibirny A.A."/>
            <person name="Slot J.C."/>
            <person name="Stielow J.B."/>
            <person name="Sun H."/>
            <person name="Kurtzman C.P."/>
            <person name="Blackwell M."/>
            <person name="Jeffries T.W."/>
            <person name="Grigoriev I.V."/>
        </authorList>
    </citation>
    <scope>NUCLEOTIDE SEQUENCE [LARGE SCALE GENOMIC DNA]</scope>
    <source>
        <strain evidence="4">NRRL Y-17796</strain>
    </source>
</reference>
<keyword evidence="4" id="KW-1185">Reference proteome</keyword>
<accession>A0A1E4TLP4</accession>
<dbReference type="InterPro" id="IPR008011">
    <property type="entry name" value="Complex1_LYR_dom"/>
</dbReference>
<dbReference type="GO" id="GO:1990221">
    <property type="term" value="C:L-cysteine desulfurase complex"/>
    <property type="evidence" value="ECO:0007669"/>
    <property type="project" value="TreeGrafter"/>
</dbReference>
<dbReference type="OrthoDB" id="275715at2759"/>
<dbReference type="CDD" id="cd20264">
    <property type="entry name" value="Complex1_LYR_LYRM4"/>
    <property type="match status" value="1"/>
</dbReference>
<name>A0A1E4TLP4_9ASCO</name>
<evidence type="ECO:0000256" key="1">
    <source>
        <dbReference type="ARBA" id="ARBA00009508"/>
    </source>
</evidence>
<evidence type="ECO:0000259" key="2">
    <source>
        <dbReference type="Pfam" id="PF05347"/>
    </source>
</evidence>
<comment type="similarity">
    <text evidence="1">Belongs to the complex I LYR family.</text>
</comment>
<dbReference type="PANTHER" id="PTHR13166:SF7">
    <property type="entry name" value="LYR MOTIF-CONTAINING PROTEIN 4"/>
    <property type="match status" value="1"/>
</dbReference>
<proteinExistence type="inferred from homology"/>
<organism evidence="3 4">
    <name type="scientific">Tortispora caseinolytica NRRL Y-17796</name>
    <dbReference type="NCBI Taxonomy" id="767744"/>
    <lineage>
        <taxon>Eukaryota</taxon>
        <taxon>Fungi</taxon>
        <taxon>Dikarya</taxon>
        <taxon>Ascomycota</taxon>
        <taxon>Saccharomycotina</taxon>
        <taxon>Trigonopsidomycetes</taxon>
        <taxon>Trigonopsidales</taxon>
        <taxon>Trigonopsidaceae</taxon>
        <taxon>Tortispora</taxon>
    </lineage>
</organism>
<gene>
    <name evidence="3" type="ORF">CANCADRAFT_22931</name>
</gene>
<dbReference type="AlphaFoldDB" id="A0A1E4TLP4"/>
<feature type="domain" description="Complex 1 LYR protein" evidence="2">
    <location>
        <begin position="2"/>
        <end position="60"/>
    </location>
</feature>
<dbReference type="EMBL" id="KV453841">
    <property type="protein sequence ID" value="ODV92659.1"/>
    <property type="molecule type" value="Genomic_DNA"/>
</dbReference>
<dbReference type="Proteomes" id="UP000095023">
    <property type="component" value="Unassembled WGS sequence"/>
</dbReference>
<dbReference type="InterPro" id="IPR051522">
    <property type="entry name" value="ISC_assembly_LYR"/>
</dbReference>
<dbReference type="InterPro" id="IPR045297">
    <property type="entry name" value="Complex1_LYR_LYRM4"/>
</dbReference>